<dbReference type="Proteomes" id="UP000789759">
    <property type="component" value="Unassembled WGS sequence"/>
</dbReference>
<sequence>YGAKITTARSDKLLTKRLNLDPPPEEEVEIPSNPPPPCRDDVFNGPLPILDACGAKIIDARWQRLSEDGVHNLRAIGAYLKMTVTTPEGKPKWIGDVSFNYDNGIPVHIIDKLEPIPNPQNIFFWTYSSMATPKNILADVWATVLWNCDDNNKCASEFVHLRTFVP</sequence>
<evidence type="ECO:0000313" key="2">
    <source>
        <dbReference type="Proteomes" id="UP000789759"/>
    </source>
</evidence>
<keyword evidence="2" id="KW-1185">Reference proteome</keyword>
<gene>
    <name evidence="1" type="ORF">CPELLU_LOCUS15802</name>
</gene>
<organism evidence="1 2">
    <name type="scientific">Cetraspora pellucida</name>
    <dbReference type="NCBI Taxonomy" id="1433469"/>
    <lineage>
        <taxon>Eukaryota</taxon>
        <taxon>Fungi</taxon>
        <taxon>Fungi incertae sedis</taxon>
        <taxon>Mucoromycota</taxon>
        <taxon>Glomeromycotina</taxon>
        <taxon>Glomeromycetes</taxon>
        <taxon>Diversisporales</taxon>
        <taxon>Gigasporaceae</taxon>
        <taxon>Cetraspora</taxon>
    </lineage>
</organism>
<evidence type="ECO:0000313" key="1">
    <source>
        <dbReference type="EMBL" id="CAG8769790.1"/>
    </source>
</evidence>
<accession>A0A9N9J949</accession>
<protein>
    <submittedName>
        <fullName evidence="1">15197_t:CDS:1</fullName>
    </submittedName>
</protein>
<reference evidence="1" key="1">
    <citation type="submission" date="2021-06" db="EMBL/GenBank/DDBJ databases">
        <authorList>
            <person name="Kallberg Y."/>
            <person name="Tangrot J."/>
            <person name="Rosling A."/>
        </authorList>
    </citation>
    <scope>NUCLEOTIDE SEQUENCE</scope>
    <source>
        <strain evidence="1">FL966</strain>
    </source>
</reference>
<dbReference type="AlphaFoldDB" id="A0A9N9J949"/>
<dbReference type="EMBL" id="CAJVQA010021592">
    <property type="protein sequence ID" value="CAG8769790.1"/>
    <property type="molecule type" value="Genomic_DNA"/>
</dbReference>
<feature type="non-terminal residue" evidence="1">
    <location>
        <position position="1"/>
    </location>
</feature>
<name>A0A9N9J949_9GLOM</name>
<proteinExistence type="predicted"/>
<comment type="caution">
    <text evidence="1">The sequence shown here is derived from an EMBL/GenBank/DDBJ whole genome shotgun (WGS) entry which is preliminary data.</text>
</comment>